<dbReference type="InterPro" id="IPR003439">
    <property type="entry name" value="ABC_transporter-like_ATP-bd"/>
</dbReference>
<dbReference type="CDD" id="cd03294">
    <property type="entry name" value="ABC_Pro_Gly_Betaine"/>
    <property type="match status" value="1"/>
</dbReference>
<dbReference type="PROSITE" id="PS00211">
    <property type="entry name" value="ABC_TRANSPORTER_1"/>
    <property type="match status" value="1"/>
</dbReference>
<keyword evidence="8" id="KW-1185">Reference proteome</keyword>
<dbReference type="PANTHER" id="PTHR43869">
    <property type="entry name" value="GLYCINE BETAINE/PROLINE BETAINE TRANSPORT SYSTEM ATP-BINDING PROTEIN PROV"/>
    <property type="match status" value="1"/>
</dbReference>
<keyword evidence="4 5" id="KW-0067">ATP-binding</keyword>
<dbReference type="SUPFAM" id="SSF52540">
    <property type="entry name" value="P-loop containing nucleoside triphosphate hydrolases"/>
    <property type="match status" value="1"/>
</dbReference>
<dbReference type="PROSITE" id="PS50893">
    <property type="entry name" value="ABC_TRANSPORTER_2"/>
    <property type="match status" value="1"/>
</dbReference>
<comment type="similarity">
    <text evidence="1 5">Belongs to the ABC transporter superfamily.</text>
</comment>
<dbReference type="GO" id="GO:0005524">
    <property type="term" value="F:ATP binding"/>
    <property type="evidence" value="ECO:0007669"/>
    <property type="project" value="UniProtKB-KW"/>
</dbReference>
<evidence type="ECO:0000259" key="6">
    <source>
        <dbReference type="PROSITE" id="PS50893"/>
    </source>
</evidence>
<reference evidence="7" key="1">
    <citation type="submission" date="2022-08" db="EMBL/GenBank/DDBJ databases">
        <authorList>
            <person name="Dzunkova M."/>
            <person name="La Clair J."/>
            <person name="Tyml T."/>
            <person name="Doud D."/>
            <person name="Schulz F."/>
            <person name="Piquer S."/>
            <person name="Porcel Sanchis D."/>
            <person name="Osborn A."/>
            <person name="Robinson D."/>
            <person name="Louie K.B."/>
            <person name="Bowen B.P."/>
            <person name="Bowers R."/>
            <person name="Lee J."/>
            <person name="Arnau Llombart V."/>
            <person name="Diaz Villanueva W."/>
            <person name="Gosliner T."/>
            <person name="Northen T."/>
            <person name="Cheng J.-F."/>
            <person name="Burkart M.D."/>
            <person name="Woyke T."/>
        </authorList>
    </citation>
    <scope>NUCLEOTIDE SEQUENCE</scope>
    <source>
        <strain evidence="7">Df01</strain>
    </source>
</reference>
<keyword evidence="3 5" id="KW-0547">Nucleotide-binding</keyword>
<dbReference type="InterPro" id="IPR017871">
    <property type="entry name" value="ABC_transporter-like_CS"/>
</dbReference>
<keyword evidence="2 5" id="KW-0813">Transport</keyword>
<dbReference type="InterPro" id="IPR027417">
    <property type="entry name" value="P-loop_NTPase"/>
</dbReference>
<evidence type="ECO:0000313" key="7">
    <source>
        <dbReference type="EMBL" id="MDM5147988.1"/>
    </source>
</evidence>
<dbReference type="InterPro" id="IPR051921">
    <property type="entry name" value="ABC_osmolyte_uptake_ATP-bind"/>
</dbReference>
<evidence type="ECO:0000256" key="5">
    <source>
        <dbReference type="RuleBase" id="RU369116"/>
    </source>
</evidence>
<dbReference type="NCBIfam" id="TIGR01186">
    <property type="entry name" value="proV"/>
    <property type="match status" value="1"/>
</dbReference>
<proteinExistence type="inferred from homology"/>
<keyword evidence="5" id="KW-0472">Membrane</keyword>
<dbReference type="InterPro" id="IPR005892">
    <property type="entry name" value="Gly-betaine_transp_ATP-bd"/>
</dbReference>
<name>A0ABT7QMQ3_9GAMM</name>
<keyword evidence="5" id="KW-0997">Cell inner membrane</keyword>
<dbReference type="InterPro" id="IPR003593">
    <property type="entry name" value="AAA+_ATPase"/>
</dbReference>
<dbReference type="EMBL" id="JANQAO010000003">
    <property type="protein sequence ID" value="MDM5147988.1"/>
    <property type="molecule type" value="Genomic_DNA"/>
</dbReference>
<comment type="subcellular location">
    <subcellularLocation>
        <location evidence="5">Cell inner membrane</location>
        <topology evidence="5">Peripheral membrane protein</topology>
    </subcellularLocation>
</comment>
<organism evidence="7 8">
    <name type="scientific">Candidatus Doriopsillibacter californiensis</name>
    <dbReference type="NCBI Taxonomy" id="2970740"/>
    <lineage>
        <taxon>Bacteria</taxon>
        <taxon>Pseudomonadati</taxon>
        <taxon>Pseudomonadota</taxon>
        <taxon>Gammaproteobacteria</taxon>
        <taxon>Candidatus Tethybacterales</taxon>
        <taxon>Candidatus Persebacteraceae</taxon>
        <taxon>Candidatus Doriopsillibacter</taxon>
    </lineage>
</organism>
<dbReference type="Proteomes" id="UP001168167">
    <property type="component" value="Unassembled WGS sequence"/>
</dbReference>
<reference evidence="7" key="2">
    <citation type="journal article" date="2023" name="Microbiome">
        <title>Synthase-selected sorting approach identifies a beta-lactone synthase in a nudibranch symbiotic bacterium.</title>
        <authorList>
            <person name="Dzunkova M."/>
            <person name="La Clair J.J."/>
            <person name="Tyml T."/>
            <person name="Doud D."/>
            <person name="Schulz F."/>
            <person name="Piquer-Esteban S."/>
            <person name="Porcel Sanchis D."/>
            <person name="Osborn A."/>
            <person name="Robinson D."/>
            <person name="Louie K.B."/>
            <person name="Bowen B.P."/>
            <person name="Bowers R.M."/>
            <person name="Lee J."/>
            <person name="Arnau V."/>
            <person name="Diaz-Villanueva W."/>
            <person name="Stepanauskas R."/>
            <person name="Gosliner T."/>
            <person name="Date S.V."/>
            <person name="Northen T.R."/>
            <person name="Cheng J.F."/>
            <person name="Burkart M.D."/>
            <person name="Woyke T."/>
        </authorList>
    </citation>
    <scope>NUCLEOTIDE SEQUENCE</scope>
    <source>
        <strain evidence="7">Df01</strain>
    </source>
</reference>
<evidence type="ECO:0000256" key="2">
    <source>
        <dbReference type="ARBA" id="ARBA00022448"/>
    </source>
</evidence>
<accession>A0ABT7QMQ3</accession>
<comment type="subunit">
    <text evidence="5">The complex is probably composed of two ATP-binding proteins, two transmembrane proteins and a solute-binding protein.</text>
</comment>
<dbReference type="SMART" id="SM00382">
    <property type="entry name" value="AAA"/>
    <property type="match status" value="1"/>
</dbReference>
<dbReference type="PANTHER" id="PTHR43869:SF1">
    <property type="entry name" value="GLYCINE BETAINE_PROLINE BETAINE TRANSPORT SYSTEM ATP-BINDING PROTEIN PROV"/>
    <property type="match status" value="1"/>
</dbReference>
<comment type="caution">
    <text evidence="7">The sequence shown here is derived from an EMBL/GenBank/DDBJ whole genome shotgun (WGS) entry which is preliminary data.</text>
</comment>
<protein>
    <recommendedName>
        <fullName evidence="5">Quaternary amine transport ATP-binding protein</fullName>
        <ecNumber evidence="5">7.6.2.9</ecNumber>
    </recommendedName>
</protein>
<evidence type="ECO:0000256" key="1">
    <source>
        <dbReference type="ARBA" id="ARBA00005417"/>
    </source>
</evidence>
<keyword evidence="5" id="KW-1003">Cell membrane</keyword>
<evidence type="ECO:0000256" key="4">
    <source>
        <dbReference type="ARBA" id="ARBA00022840"/>
    </source>
</evidence>
<evidence type="ECO:0000313" key="8">
    <source>
        <dbReference type="Proteomes" id="UP001168167"/>
    </source>
</evidence>
<dbReference type="EC" id="7.6.2.9" evidence="5"/>
<gene>
    <name evidence="7" type="ORF">NQX30_06355</name>
</gene>
<comment type="catalytic activity">
    <reaction evidence="5">
        <text>a quaternary ammonium(out) + ATP + H2O = a quaternary ammonium(in) + ADP + phosphate + H(+)</text>
        <dbReference type="Rhea" id="RHEA:11036"/>
        <dbReference type="ChEBI" id="CHEBI:15377"/>
        <dbReference type="ChEBI" id="CHEBI:15378"/>
        <dbReference type="ChEBI" id="CHEBI:30616"/>
        <dbReference type="ChEBI" id="CHEBI:35267"/>
        <dbReference type="ChEBI" id="CHEBI:43474"/>
        <dbReference type="ChEBI" id="CHEBI:456216"/>
    </reaction>
</comment>
<sequence length="355" mass="39481">MPPFFNQKMTDTQTPIMSCRHVWKLYGDDPAAFMLQHNTTPSADAIKQAGYIAAVRDVSLDVQAGEILVIMGLSGSGKSTLVRCLSRLIEPTGGDIFFENSNLLQATAAELTKLRRHRMGMVFQNFALFPHRTVLQNIAFPLEVQGVEYRQRTAAAMAMLELVGLHGRENYYPRELSGGQQQRVGIARSLAVKPDLWFLDEPFSALDPLIRREMQNEFLRLQSMLHKSIVFITHDFDEAIRLADRIAIMYEGSVVQIGTPEELTLRPRTDYVREFIKDIAREQIITVGSLMESANGIDTADTSVAATDTLAAAAKTIITANKPTRVTDSDNNTVGVIYREKVLTALFEPAATSSD</sequence>
<dbReference type="Pfam" id="PF00005">
    <property type="entry name" value="ABC_tran"/>
    <property type="match status" value="1"/>
</dbReference>
<evidence type="ECO:0000256" key="3">
    <source>
        <dbReference type="ARBA" id="ARBA00022741"/>
    </source>
</evidence>
<dbReference type="Gene3D" id="3.40.50.300">
    <property type="entry name" value="P-loop containing nucleotide triphosphate hydrolases"/>
    <property type="match status" value="1"/>
</dbReference>
<feature type="domain" description="ABC transporter" evidence="6">
    <location>
        <begin position="40"/>
        <end position="276"/>
    </location>
</feature>